<feature type="non-terminal residue" evidence="2">
    <location>
        <position position="101"/>
    </location>
</feature>
<dbReference type="Proteomes" id="UP000726136">
    <property type="component" value="Unassembled WGS sequence"/>
</dbReference>
<dbReference type="NCBIfam" id="TIGR03071">
    <property type="entry name" value="couple_hipA"/>
    <property type="match status" value="1"/>
</dbReference>
<keyword evidence="3" id="KW-1185">Reference proteome</keyword>
<evidence type="ECO:0000313" key="2">
    <source>
        <dbReference type="EMBL" id="MBF4377493.1"/>
    </source>
</evidence>
<dbReference type="InterPro" id="IPR017508">
    <property type="entry name" value="HipA_N1"/>
</dbReference>
<dbReference type="RefSeq" id="WP_194665472.1">
    <property type="nucleotide sequence ID" value="NZ_RDPI01001816.1"/>
</dbReference>
<gene>
    <name evidence="2" type="ORF">EAY46_31465</name>
</gene>
<name>A0ABR9ZGA4_VIBAN</name>
<feature type="domain" description="HipA N-terminal subdomain 1" evidence="1">
    <location>
        <begin position="5"/>
        <end position="101"/>
    </location>
</feature>
<dbReference type="EMBL" id="RDPI01001816">
    <property type="protein sequence ID" value="MBF4377493.1"/>
    <property type="molecule type" value="Genomic_DNA"/>
</dbReference>
<dbReference type="PANTHER" id="PTHR37419">
    <property type="entry name" value="SERINE/THREONINE-PROTEIN KINASE TOXIN HIPA"/>
    <property type="match status" value="1"/>
</dbReference>
<evidence type="ECO:0000259" key="1">
    <source>
        <dbReference type="Pfam" id="PF13657"/>
    </source>
</evidence>
<accession>A0ABR9ZGA4</accession>
<dbReference type="InterPro" id="IPR052028">
    <property type="entry name" value="HipA_Ser/Thr_kinase"/>
</dbReference>
<evidence type="ECO:0000313" key="3">
    <source>
        <dbReference type="Proteomes" id="UP000726136"/>
    </source>
</evidence>
<reference evidence="2 3" key="1">
    <citation type="journal article" date="2021" name="PeerJ">
        <title>Analysis of 44 Vibrio anguillarum genomes reveals high genetic diversity.</title>
        <authorList>
            <person name="Hansen M.J."/>
            <person name="Dalsgaard I."/>
        </authorList>
    </citation>
    <scope>NUCLEOTIDE SEQUENCE [LARGE SCALE GENOMIC DNA]</scope>
    <source>
        <strain evidence="2 3">040915-1/1B</strain>
    </source>
</reference>
<dbReference type="PANTHER" id="PTHR37419:SF1">
    <property type="entry name" value="SERINE_THREONINE-PROTEIN KINASE TOXIN HIPA"/>
    <property type="match status" value="1"/>
</dbReference>
<sequence>METLTAYMNNELVGTLAKYPDNRLSFKYDSSWLNNDNARPLSLSLKMQKNIISSEAVFNYFDNLLPDSTDTRSRLAARFKTSTKQSFDLLTVVGRDVVGAL</sequence>
<comment type="caution">
    <text evidence="2">The sequence shown here is derived from an EMBL/GenBank/DDBJ whole genome shotgun (WGS) entry which is preliminary data.</text>
</comment>
<dbReference type="Pfam" id="PF13657">
    <property type="entry name" value="Couple_hipA"/>
    <property type="match status" value="1"/>
</dbReference>
<protein>
    <submittedName>
        <fullName evidence="2">Type II toxin-antitoxin system HipA family toxin</fullName>
    </submittedName>
</protein>
<proteinExistence type="predicted"/>
<organism evidence="2 3">
    <name type="scientific">Vibrio anguillarum</name>
    <name type="common">Listonella anguillarum</name>
    <dbReference type="NCBI Taxonomy" id="55601"/>
    <lineage>
        <taxon>Bacteria</taxon>
        <taxon>Pseudomonadati</taxon>
        <taxon>Pseudomonadota</taxon>
        <taxon>Gammaproteobacteria</taxon>
        <taxon>Vibrionales</taxon>
        <taxon>Vibrionaceae</taxon>
        <taxon>Vibrio</taxon>
    </lineage>
</organism>